<keyword evidence="2" id="KW-1185">Reference proteome</keyword>
<reference evidence="1" key="1">
    <citation type="submission" date="2019-11" db="EMBL/GenBank/DDBJ databases">
        <title>Nori genome reveals adaptations in red seaweeds to the harsh intertidal environment.</title>
        <authorList>
            <person name="Wang D."/>
            <person name="Mao Y."/>
        </authorList>
    </citation>
    <scope>NUCLEOTIDE SEQUENCE</scope>
    <source>
        <tissue evidence="1">Gametophyte</tissue>
    </source>
</reference>
<evidence type="ECO:0000313" key="1">
    <source>
        <dbReference type="EMBL" id="KAK1857692.1"/>
    </source>
</evidence>
<evidence type="ECO:0000313" key="2">
    <source>
        <dbReference type="Proteomes" id="UP000798662"/>
    </source>
</evidence>
<comment type="caution">
    <text evidence="1">The sequence shown here is derived from an EMBL/GenBank/DDBJ whole genome shotgun (WGS) entry which is preliminary data.</text>
</comment>
<accession>A0ACC3BIS7</accession>
<gene>
    <name evidence="1" type="ORF">I4F81_000307</name>
</gene>
<dbReference type="EMBL" id="CM020618">
    <property type="protein sequence ID" value="KAK1857692.1"/>
    <property type="molecule type" value="Genomic_DNA"/>
</dbReference>
<proteinExistence type="predicted"/>
<sequence length="343" mass="33207">MATGSRGGGGGGGGRGGSGGGGGGGSSSASATLADATAPLPRIDYATYEPASLSAEYTQYEVGPGGALRTLPPTPTPPPASLVRILGPAMAAAFTHPAAAPPRPPLVGAGGGAAAAVAEAETELLDLRAAAARAAAKETAAAASVAVATERRLLLEAIFWETEEDAAGLGVSPPLVAALSRRAAATAGVTAVRAAYVDAKAGLSHLYAAEVATRSILENLEAAAGAAPSTLDDGSGGDEEPGVAVDSGDGAGADALPFGGAAILGTVGGGGGGPTGVAAVPTMLGPLYNAIAGVYRRLTASYDWQGRLVGAVRADAVAAAEELEAAEAALQTVRERLLKQLVL</sequence>
<name>A0ACC3BIS7_PYRYE</name>
<dbReference type="Proteomes" id="UP000798662">
    <property type="component" value="Chromosome 1"/>
</dbReference>
<protein>
    <submittedName>
        <fullName evidence="1">Uncharacterized protein</fullName>
    </submittedName>
</protein>
<organism evidence="1 2">
    <name type="scientific">Pyropia yezoensis</name>
    <name type="common">Susabi-nori</name>
    <name type="synonym">Porphyra yezoensis</name>
    <dbReference type="NCBI Taxonomy" id="2788"/>
    <lineage>
        <taxon>Eukaryota</taxon>
        <taxon>Rhodophyta</taxon>
        <taxon>Bangiophyceae</taxon>
        <taxon>Bangiales</taxon>
        <taxon>Bangiaceae</taxon>
        <taxon>Pyropia</taxon>
    </lineage>
</organism>